<keyword evidence="1" id="KW-1185">Reference proteome</keyword>
<dbReference type="GO" id="GO:0005794">
    <property type="term" value="C:Golgi apparatus"/>
    <property type="evidence" value="ECO:0007669"/>
    <property type="project" value="TreeGrafter"/>
</dbReference>
<dbReference type="WBParaSite" id="Minc3s03840g34953">
    <property type="protein sequence ID" value="Minc3s03840g34953"/>
    <property type="gene ID" value="Minc3s03840g34953"/>
</dbReference>
<dbReference type="AlphaFoldDB" id="A0A914N6I6"/>
<organism evidence="1 2">
    <name type="scientific">Meloidogyne incognita</name>
    <name type="common">Southern root-knot nematode worm</name>
    <name type="synonym">Oxyuris incognita</name>
    <dbReference type="NCBI Taxonomy" id="6306"/>
    <lineage>
        <taxon>Eukaryota</taxon>
        <taxon>Metazoa</taxon>
        <taxon>Ecdysozoa</taxon>
        <taxon>Nematoda</taxon>
        <taxon>Chromadorea</taxon>
        <taxon>Rhabditida</taxon>
        <taxon>Tylenchina</taxon>
        <taxon>Tylenchomorpha</taxon>
        <taxon>Tylenchoidea</taxon>
        <taxon>Meloidogynidae</taxon>
        <taxon>Meloidogyninae</taxon>
        <taxon>Meloidogyne</taxon>
        <taxon>Meloidogyne incognita group</taxon>
    </lineage>
</organism>
<dbReference type="InterPro" id="IPR040108">
    <property type="entry name" value="Laa1/Sip1/HEATR5"/>
</dbReference>
<dbReference type="PANTHER" id="PTHR21663">
    <property type="entry name" value="HYPOTHETICAL HEAT DOMAIN-CONTAINING"/>
    <property type="match status" value="1"/>
</dbReference>
<dbReference type="GO" id="GO:0006897">
    <property type="term" value="P:endocytosis"/>
    <property type="evidence" value="ECO:0007669"/>
    <property type="project" value="TreeGrafter"/>
</dbReference>
<evidence type="ECO:0000313" key="2">
    <source>
        <dbReference type="WBParaSite" id="Minc3s03840g34953"/>
    </source>
</evidence>
<dbReference type="GO" id="GO:0008104">
    <property type="term" value="P:intracellular protein localization"/>
    <property type="evidence" value="ECO:0007669"/>
    <property type="project" value="TreeGrafter"/>
</dbReference>
<accession>A0A914N6I6</accession>
<proteinExistence type="predicted"/>
<evidence type="ECO:0000313" key="1">
    <source>
        <dbReference type="Proteomes" id="UP000887563"/>
    </source>
</evidence>
<dbReference type="Pfam" id="PF25468">
    <property type="entry name" value="HEAT_HEATR5A"/>
    <property type="match status" value="1"/>
</dbReference>
<dbReference type="GO" id="GO:0042147">
    <property type="term" value="P:retrograde transport, endosome to Golgi"/>
    <property type="evidence" value="ECO:0007669"/>
    <property type="project" value="TreeGrafter"/>
</dbReference>
<dbReference type="GO" id="GO:0030139">
    <property type="term" value="C:endocytic vesicle"/>
    <property type="evidence" value="ECO:0007669"/>
    <property type="project" value="TreeGrafter"/>
</dbReference>
<dbReference type="PANTHER" id="PTHR21663:SF0">
    <property type="entry name" value="HEAT REPEAT-CONTAINING PROTEIN 5B"/>
    <property type="match status" value="1"/>
</dbReference>
<sequence length="285" mass="32226">MLYITLISYLDISKRLTIIANRRLAKFLKFFPFITRLILTLDSMQTQQLLVKIISSILKAAKLVIELNKNEEDKEEKHQNNNIKLENGQLFTSNKFFKGGEGVGGIFDPSTSLVFALLESIMCILARQIPQVNLPQAKVRILTPLQTRKCGHLSTESDELIHSTVDLLPQLTSFCCTDGIMVILPSLLNLLFGILRECSSQEDDNNQQQSKAISSAILALKKLCSECPHPTKEQKLFEAWESIIRSGLLSLLNFANGNHETTFAHVWCETFNKNEIKGKMGRMRE</sequence>
<protein>
    <submittedName>
        <fullName evidence="2">Uncharacterized protein</fullName>
    </submittedName>
</protein>
<reference evidence="2" key="1">
    <citation type="submission" date="2022-11" db="UniProtKB">
        <authorList>
            <consortium name="WormBaseParasite"/>
        </authorList>
    </citation>
    <scope>IDENTIFICATION</scope>
</reference>
<dbReference type="Proteomes" id="UP000887563">
    <property type="component" value="Unplaced"/>
</dbReference>
<name>A0A914N6I6_MELIC</name>
<dbReference type="GO" id="GO:0005829">
    <property type="term" value="C:cytosol"/>
    <property type="evidence" value="ECO:0007669"/>
    <property type="project" value="GOC"/>
</dbReference>
<dbReference type="GO" id="GO:0016020">
    <property type="term" value="C:membrane"/>
    <property type="evidence" value="ECO:0007669"/>
    <property type="project" value="TreeGrafter"/>
</dbReference>